<feature type="transmembrane region" description="Helical" evidence="1">
    <location>
        <begin position="61"/>
        <end position="78"/>
    </location>
</feature>
<keyword evidence="1" id="KW-1133">Transmembrane helix</keyword>
<reference evidence="2 3" key="1">
    <citation type="journal article" date="2015" name="Genome Biol. Evol.">
        <title>Characterization of Three Mycobacterium spp. with Potential Use in Bioremediation by Genome Sequencing and Comparative Genomics.</title>
        <authorList>
            <person name="Das S."/>
            <person name="Pettersson B.M."/>
            <person name="Behra P.R."/>
            <person name="Ramesh M."/>
            <person name="Dasgupta S."/>
            <person name="Bhattacharya A."/>
            <person name="Kirsebom L.A."/>
        </authorList>
    </citation>
    <scope>NUCLEOTIDE SEQUENCE [LARGE SCALE GENOMIC DNA]</scope>
    <source>
        <strain evidence="2 3">DSM 43826</strain>
    </source>
</reference>
<keyword evidence="1" id="KW-0472">Membrane</keyword>
<accession>A0A0J6W2Z8</accession>
<dbReference type="PATRIC" id="fig|37916.4.peg.2851"/>
<evidence type="ECO:0000313" key="3">
    <source>
        <dbReference type="Proteomes" id="UP000036513"/>
    </source>
</evidence>
<dbReference type="Proteomes" id="UP000036513">
    <property type="component" value="Unassembled WGS sequence"/>
</dbReference>
<gene>
    <name evidence="2" type="ORF">MCHLDSM_02928</name>
</gene>
<dbReference type="AlphaFoldDB" id="A0A0J6W2Z8"/>
<proteinExistence type="predicted"/>
<dbReference type="STRING" id="37916.MCHLDSM_02928"/>
<name>A0A0J6W2Z8_9MYCO</name>
<evidence type="ECO:0000256" key="1">
    <source>
        <dbReference type="SAM" id="Phobius"/>
    </source>
</evidence>
<comment type="caution">
    <text evidence="2">The sequence shown here is derived from an EMBL/GenBank/DDBJ whole genome shotgun (WGS) entry which is preliminary data.</text>
</comment>
<organism evidence="2 3">
    <name type="scientific">Mycolicibacterium chlorophenolicum</name>
    <dbReference type="NCBI Taxonomy" id="37916"/>
    <lineage>
        <taxon>Bacteria</taxon>
        <taxon>Bacillati</taxon>
        <taxon>Actinomycetota</taxon>
        <taxon>Actinomycetes</taxon>
        <taxon>Mycobacteriales</taxon>
        <taxon>Mycobacteriaceae</taxon>
        <taxon>Mycolicibacterium</taxon>
    </lineage>
</organism>
<feature type="transmembrane region" description="Helical" evidence="1">
    <location>
        <begin position="38"/>
        <end position="55"/>
    </location>
</feature>
<sequence>MTISEILLIAGAALLLAGIAVPGWDTARLPRRAVKRRIYWSGTAAGVVLLVLGGLPDVRSSVALAAAALILMTGWAYFRTPNIKIGGRIHSADPPMREPDPPPGM</sequence>
<keyword evidence="1" id="KW-0812">Transmembrane</keyword>
<protein>
    <submittedName>
        <fullName evidence="2">Uncharacterized protein</fullName>
    </submittedName>
</protein>
<feature type="transmembrane region" description="Helical" evidence="1">
    <location>
        <begin position="6"/>
        <end position="26"/>
    </location>
</feature>
<dbReference type="RefSeq" id="WP_048470507.1">
    <property type="nucleotide sequence ID" value="NZ_JYNL01000023.1"/>
</dbReference>
<evidence type="ECO:0000313" key="2">
    <source>
        <dbReference type="EMBL" id="KMO76779.1"/>
    </source>
</evidence>
<keyword evidence="3" id="KW-1185">Reference proteome</keyword>
<dbReference type="EMBL" id="JYNL01000023">
    <property type="protein sequence ID" value="KMO76779.1"/>
    <property type="molecule type" value="Genomic_DNA"/>
</dbReference>